<dbReference type="PANTHER" id="PTHR10061">
    <property type="entry name" value="S-FORMYLGLUTATHIONE HYDROLASE"/>
    <property type="match status" value="1"/>
</dbReference>
<comment type="similarity">
    <text evidence="1 7">Belongs to the esterase D family.</text>
</comment>
<evidence type="ECO:0000313" key="9">
    <source>
        <dbReference type="Proteomes" id="UP000077002"/>
    </source>
</evidence>
<keyword evidence="4 7" id="KW-0719">Serine esterase</keyword>
<dbReference type="GO" id="GO:0018738">
    <property type="term" value="F:S-formylglutathione hydrolase activity"/>
    <property type="evidence" value="ECO:0007669"/>
    <property type="project" value="UniProtKB-EC"/>
</dbReference>
<dbReference type="AlphaFoldDB" id="A0A177FMR3"/>
<sequence length="490" mass="54373">MSVTTQATIASFGGKLLKLAHNASTTGCEMKFNLYLPPQAANNKVPLLIWLSGLTCTGDNCSEKGFFQHGASKKGIAVLYPDTSPRGIGIQGEDDAYDFGTGAGFYVDASADPWSKNYKMYSYITNELPKTVFEAFKDQIDSSKVSISGHSMGGHGALSLYLKNPGKYKSVSAFAPIANPLKCPWGEKAFKGYFGDDWQKLGAQHDSTELLKQWKGGPLDILIDVGTGDNFYKQGQLLPENFIAAAKEIGQENGVKVRFQPDYDHSYYTMATFSDDHIDHAAKASHDSLAIHFISARPVTAAEMDLDFSYLGATDGVCSAFDKNDNFWQEKTAFESKPNIKLSQSLDHGGHPTSCPPQNAQVKRNRLHEERVVSFNCVNVNSPWWHRCLGTGQMTSEDDKFNEARKLQNAFAFVTFHLPVHKHMSWRLSLPYAIGQADAVTGHDFKVFSADRTRRPTHNNGQKTPDLLKCLNCRVLSMHAHQQQQQQQQQ</sequence>
<dbReference type="PANTHER" id="PTHR10061:SF0">
    <property type="entry name" value="S-FORMYLGLUTATHIONE HYDROLASE"/>
    <property type="match status" value="1"/>
</dbReference>
<feature type="active site" description="Charge relay system" evidence="6">
    <location>
        <position position="229"/>
    </location>
</feature>
<dbReference type="GO" id="GO:0005829">
    <property type="term" value="C:cytosol"/>
    <property type="evidence" value="ECO:0007669"/>
    <property type="project" value="TreeGrafter"/>
</dbReference>
<dbReference type="NCBIfam" id="TIGR02821">
    <property type="entry name" value="fghA_ester_D"/>
    <property type="match status" value="1"/>
</dbReference>
<evidence type="ECO:0000256" key="1">
    <source>
        <dbReference type="ARBA" id="ARBA00005622"/>
    </source>
</evidence>
<proteinExistence type="inferred from homology"/>
<comment type="caution">
    <text evidence="8">The sequence shown here is derived from an EMBL/GenBank/DDBJ whole genome shotgun (WGS) entry which is preliminary data.</text>
</comment>
<dbReference type="FunFam" id="3.40.50.1820:FF:000002">
    <property type="entry name" value="S-formylglutathione hydrolase"/>
    <property type="match status" value="1"/>
</dbReference>
<feature type="active site" description="Charge relay system" evidence="6">
    <location>
        <position position="151"/>
    </location>
</feature>
<protein>
    <recommendedName>
        <fullName evidence="3 7">S-formylglutathione hydrolase</fullName>
        <ecNumber evidence="2 7">3.1.2.12</ecNumber>
    </recommendedName>
</protein>
<dbReference type="InterPro" id="IPR014186">
    <property type="entry name" value="S-formylglutathione_hydrol"/>
</dbReference>
<comment type="function">
    <text evidence="7">Serine hydrolase involved in the detoxification of formaldehyde.</text>
</comment>
<reference evidence="8 9" key="1">
    <citation type="submission" date="2016-03" db="EMBL/GenBank/DDBJ databases">
        <title>Draft genome sequence of the Fonsecaea monophora CBS 269.37.</title>
        <authorList>
            <person name="Bombassaro A."/>
            <person name="Vinicius W.A."/>
            <person name="De Hoog S."/>
            <person name="Sun J."/>
            <person name="Souza E.M."/>
            <person name="Raittz R.T."/>
            <person name="Costa F."/>
            <person name="Leao A.C."/>
            <person name="Tadra-Sfeir M.Z."/>
            <person name="Baura V."/>
            <person name="Balsanelli E."/>
            <person name="Pedrosa F.O."/>
            <person name="Moreno L.F."/>
            <person name="Steffens M.B."/>
            <person name="Xi L."/>
            <person name="Bocca A.L."/>
            <person name="Felipe M.S."/>
            <person name="Teixeira M."/>
            <person name="Telles Filho F.Q."/>
            <person name="Azevedo C.M."/>
            <person name="Gomes R."/>
            <person name="Vicente V.A."/>
        </authorList>
    </citation>
    <scope>NUCLEOTIDE SEQUENCE [LARGE SCALE GENOMIC DNA]</scope>
    <source>
        <strain evidence="8 9">CBS 269.37</strain>
    </source>
</reference>
<evidence type="ECO:0000256" key="2">
    <source>
        <dbReference type="ARBA" id="ARBA00012479"/>
    </source>
</evidence>
<dbReference type="GeneID" id="34595432"/>
<dbReference type="InterPro" id="IPR000801">
    <property type="entry name" value="Esterase-like"/>
</dbReference>
<accession>A0A177FMR3</accession>
<dbReference type="RefSeq" id="XP_022517566.1">
    <property type="nucleotide sequence ID" value="XM_022650240.1"/>
</dbReference>
<dbReference type="GO" id="GO:0046294">
    <property type="term" value="P:formaldehyde catabolic process"/>
    <property type="evidence" value="ECO:0007669"/>
    <property type="project" value="InterPro"/>
</dbReference>
<name>A0A177FMR3_9EURO</name>
<dbReference type="Proteomes" id="UP000077002">
    <property type="component" value="Unassembled WGS sequence"/>
</dbReference>
<dbReference type="Gene3D" id="3.40.50.1820">
    <property type="entry name" value="alpha/beta hydrolase"/>
    <property type="match status" value="1"/>
</dbReference>
<comment type="subcellular location">
    <subcellularLocation>
        <location evidence="7">Cytoplasm</location>
    </subcellularLocation>
</comment>
<feature type="active site" description="Charge relay system" evidence="6">
    <location>
        <position position="265"/>
    </location>
</feature>
<dbReference type="EMBL" id="LVKK01000001">
    <property type="protein sequence ID" value="OAG45614.1"/>
    <property type="molecule type" value="Genomic_DNA"/>
</dbReference>
<keyword evidence="5 7" id="KW-0378">Hydrolase</keyword>
<keyword evidence="9" id="KW-1185">Reference proteome</keyword>
<evidence type="ECO:0000256" key="5">
    <source>
        <dbReference type="ARBA" id="ARBA00022801"/>
    </source>
</evidence>
<comment type="catalytic activity">
    <reaction evidence="7">
        <text>S-formylglutathione + H2O = formate + glutathione + H(+)</text>
        <dbReference type="Rhea" id="RHEA:14961"/>
        <dbReference type="ChEBI" id="CHEBI:15377"/>
        <dbReference type="ChEBI" id="CHEBI:15378"/>
        <dbReference type="ChEBI" id="CHEBI:15740"/>
        <dbReference type="ChEBI" id="CHEBI:57688"/>
        <dbReference type="ChEBI" id="CHEBI:57925"/>
        <dbReference type="EC" id="3.1.2.12"/>
    </reaction>
</comment>
<dbReference type="EC" id="3.1.2.12" evidence="2 7"/>
<dbReference type="OrthoDB" id="420518at2759"/>
<evidence type="ECO:0000256" key="4">
    <source>
        <dbReference type="ARBA" id="ARBA00022487"/>
    </source>
</evidence>
<dbReference type="InterPro" id="IPR029058">
    <property type="entry name" value="AB_hydrolase_fold"/>
</dbReference>
<dbReference type="Pfam" id="PF00756">
    <property type="entry name" value="Esterase"/>
    <property type="match status" value="1"/>
</dbReference>
<evidence type="ECO:0000256" key="3">
    <source>
        <dbReference type="ARBA" id="ARBA00016774"/>
    </source>
</evidence>
<organism evidence="8 9">
    <name type="scientific">Fonsecaea monophora</name>
    <dbReference type="NCBI Taxonomy" id="254056"/>
    <lineage>
        <taxon>Eukaryota</taxon>
        <taxon>Fungi</taxon>
        <taxon>Dikarya</taxon>
        <taxon>Ascomycota</taxon>
        <taxon>Pezizomycotina</taxon>
        <taxon>Eurotiomycetes</taxon>
        <taxon>Chaetothyriomycetidae</taxon>
        <taxon>Chaetothyriales</taxon>
        <taxon>Herpotrichiellaceae</taxon>
        <taxon>Fonsecaea</taxon>
    </lineage>
</organism>
<dbReference type="SUPFAM" id="SSF53474">
    <property type="entry name" value="alpha/beta-Hydrolases"/>
    <property type="match status" value="1"/>
</dbReference>
<dbReference type="GO" id="GO:0052689">
    <property type="term" value="F:carboxylic ester hydrolase activity"/>
    <property type="evidence" value="ECO:0007669"/>
    <property type="project" value="UniProtKB-KW"/>
</dbReference>
<keyword evidence="7" id="KW-0963">Cytoplasm</keyword>
<evidence type="ECO:0000313" key="8">
    <source>
        <dbReference type="EMBL" id="OAG45614.1"/>
    </source>
</evidence>
<evidence type="ECO:0000256" key="7">
    <source>
        <dbReference type="RuleBase" id="RU363068"/>
    </source>
</evidence>
<evidence type="ECO:0000256" key="6">
    <source>
        <dbReference type="PIRSR" id="PIRSR614186-1"/>
    </source>
</evidence>
<gene>
    <name evidence="8" type="ORF">AYO21_00250</name>
</gene>